<accession>A0A2S9QK91</accession>
<keyword evidence="2" id="KW-0472">Membrane</keyword>
<keyword evidence="4" id="KW-1185">Reference proteome</keyword>
<comment type="caution">
    <text evidence="3">The sequence shown here is derived from an EMBL/GenBank/DDBJ whole genome shotgun (WGS) entry which is preliminary data.</text>
</comment>
<dbReference type="OrthoDB" id="5123577at2"/>
<reference evidence="3 4" key="1">
    <citation type="journal article" date="2017" name="New Microbes New Infect">
        <title>Genome sequence of 'Leucobacter massiliensis' sp. nov. isolated from human pharynx after travel to the 2014 Hajj.</title>
        <authorList>
            <person name="Leangapichart T."/>
            <person name="Gautret P."/>
            <person name="Nguyen T.T."/>
            <person name="Armstrong N."/>
            <person name="Rolain J.M."/>
        </authorList>
    </citation>
    <scope>NUCLEOTIDE SEQUENCE [LARGE SCALE GENOMIC DNA]</scope>
    <source>
        <strain evidence="3 4">122RC15</strain>
    </source>
</reference>
<dbReference type="RefSeq" id="WP_105806427.1">
    <property type="nucleotide sequence ID" value="NZ_MWZD01000024.1"/>
</dbReference>
<feature type="region of interest" description="Disordered" evidence="1">
    <location>
        <begin position="1"/>
        <end position="20"/>
    </location>
</feature>
<gene>
    <name evidence="3" type="ORF">B4915_13885</name>
</gene>
<dbReference type="AlphaFoldDB" id="A0A2S9QK91"/>
<evidence type="ECO:0000256" key="2">
    <source>
        <dbReference type="SAM" id="Phobius"/>
    </source>
</evidence>
<feature type="transmembrane region" description="Helical" evidence="2">
    <location>
        <begin position="93"/>
        <end position="119"/>
    </location>
</feature>
<name>A0A2S9QK91_9MICO</name>
<feature type="transmembrane region" description="Helical" evidence="2">
    <location>
        <begin position="34"/>
        <end position="56"/>
    </location>
</feature>
<keyword evidence="2" id="KW-0812">Transmembrane</keyword>
<protein>
    <submittedName>
        <fullName evidence="3">Uncharacterized protein</fullName>
    </submittedName>
</protein>
<keyword evidence="2" id="KW-1133">Transmembrane helix</keyword>
<feature type="transmembrane region" description="Helical" evidence="2">
    <location>
        <begin position="62"/>
        <end position="81"/>
    </location>
</feature>
<proteinExistence type="predicted"/>
<evidence type="ECO:0000256" key="1">
    <source>
        <dbReference type="SAM" id="MobiDB-lite"/>
    </source>
</evidence>
<dbReference type="Proteomes" id="UP000238650">
    <property type="component" value="Unassembled WGS sequence"/>
</dbReference>
<dbReference type="EMBL" id="MWZD01000024">
    <property type="protein sequence ID" value="PRI10010.1"/>
    <property type="molecule type" value="Genomic_DNA"/>
</dbReference>
<evidence type="ECO:0000313" key="4">
    <source>
        <dbReference type="Proteomes" id="UP000238650"/>
    </source>
</evidence>
<evidence type="ECO:0000313" key="3">
    <source>
        <dbReference type="EMBL" id="PRI10010.1"/>
    </source>
</evidence>
<sequence>MQHDGEHPAPEMGARPDPTKVTNQAALQRSSGTVWIVMGGLFLLAALVPLGAFAFAGSGRSAGLAIPVGVVLIVLYLALLLARLTIAQRRARLRVMAASMLTMAVVALIGVASCAWIEAAAGAAAG</sequence>
<organism evidence="3 4">
    <name type="scientific">Leucobacter massiliensis</name>
    <dbReference type="NCBI Taxonomy" id="1686285"/>
    <lineage>
        <taxon>Bacteria</taxon>
        <taxon>Bacillati</taxon>
        <taxon>Actinomycetota</taxon>
        <taxon>Actinomycetes</taxon>
        <taxon>Micrococcales</taxon>
        <taxon>Microbacteriaceae</taxon>
        <taxon>Leucobacter</taxon>
    </lineage>
</organism>